<comment type="cofactor">
    <cofactor evidence="2">
        <name>NAD(+)</name>
        <dbReference type="ChEBI" id="CHEBI:57540"/>
    </cofactor>
</comment>
<gene>
    <name evidence="13" type="ORF">PNOK_0260200</name>
</gene>
<keyword evidence="6" id="KW-0119">Carbohydrate metabolism</keyword>
<evidence type="ECO:0000256" key="8">
    <source>
        <dbReference type="ARBA" id="ARBA00037676"/>
    </source>
</evidence>
<accession>A0A286UT61</accession>
<protein>
    <submittedName>
        <fullName evidence="13">UDP-glucose 4-epimerase</fullName>
    </submittedName>
</protein>
<comment type="function">
    <text evidence="8">Mutarotase converts alpha-aldose to the beta-anomer. It is active on D-glucose, L-arabinose, D-xylose, D-galactose, maltose and lactose.</text>
</comment>
<keyword evidence="6" id="KW-0299">Galactose metabolism</keyword>
<evidence type="ECO:0000313" key="14">
    <source>
        <dbReference type="Proteomes" id="UP000217199"/>
    </source>
</evidence>
<dbReference type="InterPro" id="IPR036291">
    <property type="entry name" value="NAD(P)-bd_dom_sf"/>
</dbReference>
<dbReference type="STRING" id="2282107.A0A286UT61"/>
<evidence type="ECO:0000256" key="1">
    <source>
        <dbReference type="ARBA" id="ARBA00000083"/>
    </source>
</evidence>
<keyword evidence="5" id="KW-0520">NAD</keyword>
<evidence type="ECO:0000259" key="12">
    <source>
        <dbReference type="Pfam" id="PF01370"/>
    </source>
</evidence>
<dbReference type="SUPFAM" id="SSF51735">
    <property type="entry name" value="NAD(P)-binding Rossmann-fold domains"/>
    <property type="match status" value="1"/>
</dbReference>
<dbReference type="PANTHER" id="PTHR43725:SF47">
    <property type="entry name" value="UDP-GLUCOSE 4-EPIMERASE"/>
    <property type="match status" value="1"/>
</dbReference>
<dbReference type="EMBL" id="NBII01000002">
    <property type="protein sequence ID" value="PAV22645.1"/>
    <property type="molecule type" value="Genomic_DNA"/>
</dbReference>
<sequence>MAPSSEPLKRIIVTGGAGYIGSHIIYKLIENYQYKAISIDNYHNAYPAALKRVAQLAQESLPENASERQKECAVIDAHTCDLTKPEEIRAVFEKYGKGGIWGVIHVAAYKAVGESTEIPLTYYQNNVGATISLLQVMDEFDCSRMVYSSSATVYGTPPEIPIPETTRLKADSPYGKTKVMCETIIEDLCSAYPNRWRSISLRYFNPAGAHPTGLFGEEPKGRPGNLLPLLAHMACGRVKEDTLKVFGNDYPTHDGTCVRDYLHVLDLAAGHLLALEALEDSSNFKGWESCTSGRFRAYNLGRGQGFSVLDILGAMRKATGFDFKFEIVGRRKGDVPYLIGEPTLAQKELGFSAPQDLDAMCRDLWNWQLRNPQGLSGPYISGELPSLTSTSTNPITNGTKTNGHVTASA</sequence>
<dbReference type="NCBIfam" id="TIGR01179">
    <property type="entry name" value="galE"/>
    <property type="match status" value="1"/>
</dbReference>
<dbReference type="Gene3D" id="3.90.25.10">
    <property type="entry name" value="UDP-galactose 4-epimerase, domain 1"/>
    <property type="match status" value="1"/>
</dbReference>
<comment type="similarity">
    <text evidence="10">In the C-terminal section; belongs to the aldose epimerase family.</text>
</comment>
<feature type="region of interest" description="Disordered" evidence="11">
    <location>
        <begin position="386"/>
        <end position="409"/>
    </location>
</feature>
<dbReference type="InterPro" id="IPR001509">
    <property type="entry name" value="Epimerase_deHydtase"/>
</dbReference>
<dbReference type="GO" id="GO:0003978">
    <property type="term" value="F:UDP-glucose 4-epimerase activity"/>
    <property type="evidence" value="ECO:0007669"/>
    <property type="project" value="UniProtKB-EC"/>
</dbReference>
<dbReference type="FunCoup" id="A0A286UT61">
    <property type="interactions" value="284"/>
</dbReference>
<comment type="similarity">
    <text evidence="9">In the N-terminal section; belongs to the NAD(P)-dependent epimerase/dehydratase family.</text>
</comment>
<dbReference type="GO" id="GO:0006012">
    <property type="term" value="P:galactose metabolic process"/>
    <property type="evidence" value="ECO:0007669"/>
    <property type="project" value="UniProtKB-KW"/>
</dbReference>
<reference evidence="13 14" key="1">
    <citation type="journal article" date="2017" name="Mol. Ecol.">
        <title>Comparative and population genomic landscape of Phellinus noxius: A hypervariable fungus causing root rot in trees.</title>
        <authorList>
            <person name="Chung C.L."/>
            <person name="Lee T.J."/>
            <person name="Akiba M."/>
            <person name="Lee H.H."/>
            <person name="Kuo T.H."/>
            <person name="Liu D."/>
            <person name="Ke H.M."/>
            <person name="Yokoi T."/>
            <person name="Roa M.B."/>
            <person name="Lu M.J."/>
            <person name="Chang Y.Y."/>
            <person name="Ann P.J."/>
            <person name="Tsai J.N."/>
            <person name="Chen C.Y."/>
            <person name="Tzean S.S."/>
            <person name="Ota Y."/>
            <person name="Hattori T."/>
            <person name="Sahashi N."/>
            <person name="Liou R.F."/>
            <person name="Kikuchi T."/>
            <person name="Tsai I.J."/>
        </authorList>
    </citation>
    <scope>NUCLEOTIDE SEQUENCE [LARGE SCALE GENOMIC DNA]</scope>
    <source>
        <strain evidence="13 14">FFPRI411160</strain>
    </source>
</reference>
<feature type="domain" description="NAD-dependent epimerase/dehydratase" evidence="12">
    <location>
        <begin position="11"/>
        <end position="281"/>
    </location>
</feature>
<proteinExistence type="inferred from homology"/>
<evidence type="ECO:0000256" key="9">
    <source>
        <dbReference type="ARBA" id="ARBA00037955"/>
    </source>
</evidence>
<evidence type="ECO:0000256" key="2">
    <source>
        <dbReference type="ARBA" id="ARBA00001911"/>
    </source>
</evidence>
<evidence type="ECO:0000256" key="3">
    <source>
        <dbReference type="ARBA" id="ARBA00004947"/>
    </source>
</evidence>
<dbReference type="InterPro" id="IPR005886">
    <property type="entry name" value="UDP_G4E"/>
</dbReference>
<comment type="catalytic activity">
    <reaction evidence="1">
        <text>UDP-alpha-D-glucose = UDP-alpha-D-galactose</text>
        <dbReference type="Rhea" id="RHEA:22168"/>
        <dbReference type="ChEBI" id="CHEBI:58885"/>
        <dbReference type="ChEBI" id="CHEBI:66914"/>
        <dbReference type="EC" id="5.1.3.2"/>
    </reaction>
</comment>
<evidence type="ECO:0000256" key="6">
    <source>
        <dbReference type="ARBA" id="ARBA00023144"/>
    </source>
</evidence>
<organism evidence="13 14">
    <name type="scientific">Pyrrhoderma noxium</name>
    <dbReference type="NCBI Taxonomy" id="2282107"/>
    <lineage>
        <taxon>Eukaryota</taxon>
        <taxon>Fungi</taxon>
        <taxon>Dikarya</taxon>
        <taxon>Basidiomycota</taxon>
        <taxon>Agaricomycotina</taxon>
        <taxon>Agaricomycetes</taxon>
        <taxon>Hymenochaetales</taxon>
        <taxon>Hymenochaetaceae</taxon>
        <taxon>Pyrrhoderma</taxon>
    </lineage>
</organism>
<dbReference type="OrthoDB" id="9402762at2759"/>
<dbReference type="Gene3D" id="3.40.50.720">
    <property type="entry name" value="NAD(P)-binding Rossmann-like Domain"/>
    <property type="match status" value="1"/>
</dbReference>
<evidence type="ECO:0000256" key="5">
    <source>
        <dbReference type="ARBA" id="ARBA00023027"/>
    </source>
</evidence>
<dbReference type="CDD" id="cd05247">
    <property type="entry name" value="UDP_G4E_1_SDR_e"/>
    <property type="match status" value="1"/>
</dbReference>
<keyword evidence="7" id="KW-0413">Isomerase</keyword>
<dbReference type="PANTHER" id="PTHR43725">
    <property type="entry name" value="UDP-GLUCOSE 4-EPIMERASE"/>
    <property type="match status" value="1"/>
</dbReference>
<evidence type="ECO:0000256" key="10">
    <source>
        <dbReference type="ARBA" id="ARBA00038238"/>
    </source>
</evidence>
<dbReference type="PRINTS" id="PR01713">
    <property type="entry name" value="NUCEPIMERASE"/>
</dbReference>
<dbReference type="Pfam" id="PF01370">
    <property type="entry name" value="Epimerase"/>
    <property type="match status" value="1"/>
</dbReference>
<name>A0A286UT61_9AGAM</name>
<dbReference type="Proteomes" id="UP000217199">
    <property type="component" value="Unassembled WGS sequence"/>
</dbReference>
<comment type="pathway">
    <text evidence="4">Carbohydrate metabolism; hexose metabolism.</text>
</comment>
<comment type="pathway">
    <text evidence="3">Carbohydrate metabolism; galactose metabolism.</text>
</comment>
<evidence type="ECO:0000256" key="4">
    <source>
        <dbReference type="ARBA" id="ARBA00005028"/>
    </source>
</evidence>
<keyword evidence="14" id="KW-1185">Reference proteome</keyword>
<dbReference type="InParanoid" id="A0A286UT61"/>
<evidence type="ECO:0000256" key="11">
    <source>
        <dbReference type="SAM" id="MobiDB-lite"/>
    </source>
</evidence>
<comment type="caution">
    <text evidence="13">The sequence shown here is derived from an EMBL/GenBank/DDBJ whole genome shotgun (WGS) entry which is preliminary data.</text>
</comment>
<evidence type="ECO:0000256" key="7">
    <source>
        <dbReference type="ARBA" id="ARBA00023235"/>
    </source>
</evidence>
<dbReference type="GO" id="GO:0005829">
    <property type="term" value="C:cytosol"/>
    <property type="evidence" value="ECO:0007669"/>
    <property type="project" value="TreeGrafter"/>
</dbReference>
<evidence type="ECO:0000313" key="13">
    <source>
        <dbReference type="EMBL" id="PAV22645.1"/>
    </source>
</evidence>
<dbReference type="AlphaFoldDB" id="A0A286UT61"/>